<evidence type="ECO:0000313" key="2">
    <source>
        <dbReference type="Proteomes" id="UP000253426"/>
    </source>
</evidence>
<accession>A0A366HEJ2</accession>
<keyword evidence="2" id="KW-1185">Reference proteome</keyword>
<reference evidence="1 2" key="1">
    <citation type="submission" date="2018-06" db="EMBL/GenBank/DDBJ databases">
        <title>Genomic Encyclopedia of Type Strains, Phase IV (KMG-IV): sequencing the most valuable type-strain genomes for metagenomic binning, comparative biology and taxonomic classification.</title>
        <authorList>
            <person name="Goeker M."/>
        </authorList>
    </citation>
    <scope>NUCLEOTIDE SEQUENCE [LARGE SCALE GENOMIC DNA]</scope>
    <source>
        <strain evidence="1 2">DSM 25532</strain>
    </source>
</reference>
<name>A0A366HEJ2_9BACT</name>
<comment type="caution">
    <text evidence="1">The sequence shown here is derived from an EMBL/GenBank/DDBJ whole genome shotgun (WGS) entry which is preliminary data.</text>
</comment>
<dbReference type="AlphaFoldDB" id="A0A366HEJ2"/>
<dbReference type="Proteomes" id="UP000253426">
    <property type="component" value="Unassembled WGS sequence"/>
</dbReference>
<evidence type="ECO:0008006" key="3">
    <source>
        <dbReference type="Google" id="ProtNLM"/>
    </source>
</evidence>
<sequence length="526" mass="57112">MSRIPFFPGRHGSSVGERAAGYGSVVRLFMGLMLGLLSWSVASTATQAATLQAGAARVEITDRTVPVVNDPLYAKALVLKSEKTVVVIITLDVVSMGEIGRIGNGFLATVRGELKRELGIAPESVIINASHCHGVPRPDTAALTVQAVKEAWQKMAPAHVAAGRGSEQRISENRRIKMKDGSEVDMRRAYPLPRDEDVKAVGPIDPEIGILRVDHADGKAMAVVYNFACHPIMNPPSTGNSADYPGFASKVIEEELGNGAVALFVQGCGGDINPIGYKGVAHPPQAEPLGTMLGLSVMRAVREMKTRADESLGIASTTLALPRAADFERRIAANEAEQVKLTRSLRGTNLNFKSFLPLLMQHRLFPEQPAAHAQQYLRQKDGGREDYTRLDADNRASIEAYLHNIEVMEKLTRLNANLALLKKHQAQTVAAGNTTLDVEMASVRVGEFRLVTFPGEVTVEVGLNIKKAAPHPHCFVAGYTNGYIYYTPTVAQRNNTGYAQEDCDTLVAPEWQALFEKRALEMLKGL</sequence>
<proteinExistence type="predicted"/>
<dbReference type="RefSeq" id="WP_245958227.1">
    <property type="nucleotide sequence ID" value="NZ_QNRR01000008.1"/>
</dbReference>
<gene>
    <name evidence="1" type="ORF">DES53_108177</name>
</gene>
<evidence type="ECO:0000313" key="1">
    <source>
        <dbReference type="EMBL" id="RBP40470.1"/>
    </source>
</evidence>
<dbReference type="EMBL" id="QNRR01000008">
    <property type="protein sequence ID" value="RBP40470.1"/>
    <property type="molecule type" value="Genomic_DNA"/>
</dbReference>
<protein>
    <recommendedName>
        <fullName evidence="3">Neutral/alkaline ceramidase-like enzyme</fullName>
    </recommendedName>
</protein>
<organism evidence="1 2">
    <name type="scientific">Roseimicrobium gellanilyticum</name>
    <dbReference type="NCBI Taxonomy" id="748857"/>
    <lineage>
        <taxon>Bacteria</taxon>
        <taxon>Pseudomonadati</taxon>
        <taxon>Verrucomicrobiota</taxon>
        <taxon>Verrucomicrobiia</taxon>
        <taxon>Verrucomicrobiales</taxon>
        <taxon>Verrucomicrobiaceae</taxon>
        <taxon>Roseimicrobium</taxon>
    </lineage>
</organism>